<evidence type="ECO:0000313" key="4">
    <source>
        <dbReference type="EMBL" id="SDE01976.1"/>
    </source>
</evidence>
<keyword evidence="2" id="KW-1133">Transmembrane helix</keyword>
<evidence type="ECO:0000259" key="3">
    <source>
        <dbReference type="Pfam" id="PF11181"/>
    </source>
</evidence>
<dbReference type="RefSeq" id="WP_055572813.1">
    <property type="nucleotide sequence ID" value="NZ_FMZK01000015.1"/>
</dbReference>
<name>A0A1G6ZK75_9ACTN</name>
<reference evidence="5" key="1">
    <citation type="submission" date="2016-10" db="EMBL/GenBank/DDBJ databases">
        <authorList>
            <person name="Varghese N."/>
            <person name="Submissions S."/>
        </authorList>
    </citation>
    <scope>NUCLEOTIDE SEQUENCE [LARGE SCALE GENOMIC DNA]</scope>
    <source>
        <strain evidence="5">CGMCC 4.3504</strain>
    </source>
</reference>
<sequence length="172" mass="17716">MSAEPSPPRTDRVVVESYPTYEGAQRAVDFLADSGFPVERTAIIGSDLRMVETVLGRLTRGRAALAGAGSGAWFGLLVGLLLSLFAAGSHTALVLLLSGIAYGAVFGAVFGFIGHALTGGHRDFTSRSQIVAGRYDVVADAQVAGEAGSAVAELRSRESPEGHRGPGTTPSS</sequence>
<evidence type="ECO:0000256" key="1">
    <source>
        <dbReference type="SAM" id="MobiDB-lite"/>
    </source>
</evidence>
<protein>
    <recommendedName>
        <fullName evidence="3">General stress protein 17M-like domain-containing protein</fullName>
    </recommendedName>
</protein>
<feature type="compositionally biased region" description="Basic and acidic residues" evidence="1">
    <location>
        <begin position="154"/>
        <end position="164"/>
    </location>
</feature>
<evidence type="ECO:0000313" key="5">
    <source>
        <dbReference type="Proteomes" id="UP000182100"/>
    </source>
</evidence>
<feature type="domain" description="General stress protein 17M-like" evidence="3">
    <location>
        <begin position="14"/>
        <end position="88"/>
    </location>
</feature>
<dbReference type="EMBL" id="FMZK01000015">
    <property type="protein sequence ID" value="SDE01976.1"/>
    <property type="molecule type" value="Genomic_DNA"/>
</dbReference>
<evidence type="ECO:0000256" key="2">
    <source>
        <dbReference type="SAM" id="Phobius"/>
    </source>
</evidence>
<feature type="region of interest" description="Disordered" evidence="1">
    <location>
        <begin position="151"/>
        <end position="172"/>
    </location>
</feature>
<keyword evidence="2" id="KW-0812">Transmembrane</keyword>
<keyword evidence="2" id="KW-0472">Membrane</keyword>
<proteinExistence type="predicted"/>
<dbReference type="STRING" id="67344.SAMN05216505_11522"/>
<accession>A0A1G6ZK75</accession>
<dbReference type="InterPro" id="IPR025889">
    <property type="entry name" value="GSP17M-like_dom"/>
</dbReference>
<dbReference type="Pfam" id="PF11181">
    <property type="entry name" value="YflT"/>
    <property type="match status" value="1"/>
</dbReference>
<dbReference type="AlphaFoldDB" id="A0A1G6ZK75"/>
<keyword evidence="5" id="KW-1185">Reference proteome</keyword>
<organism evidence="4 5">
    <name type="scientific">Streptomyces prasinopilosus</name>
    <dbReference type="NCBI Taxonomy" id="67344"/>
    <lineage>
        <taxon>Bacteria</taxon>
        <taxon>Bacillati</taxon>
        <taxon>Actinomycetota</taxon>
        <taxon>Actinomycetes</taxon>
        <taxon>Kitasatosporales</taxon>
        <taxon>Streptomycetaceae</taxon>
        <taxon>Streptomyces</taxon>
    </lineage>
</organism>
<gene>
    <name evidence="4" type="ORF">SAMN05216505_11522</name>
</gene>
<feature type="transmembrane region" description="Helical" evidence="2">
    <location>
        <begin position="92"/>
        <end position="117"/>
    </location>
</feature>
<feature type="transmembrane region" description="Helical" evidence="2">
    <location>
        <begin position="63"/>
        <end position="86"/>
    </location>
</feature>
<dbReference type="Proteomes" id="UP000182100">
    <property type="component" value="Unassembled WGS sequence"/>
</dbReference>